<name>H0EIZ4_GLAL7</name>
<keyword evidence="3" id="KW-1185">Reference proteome</keyword>
<gene>
    <name evidence="2" type="ORF">M7I_2516</name>
</gene>
<dbReference type="AlphaFoldDB" id="H0EIZ4"/>
<organism evidence="2 3">
    <name type="scientific">Glarea lozoyensis (strain ATCC 74030 / MF5533)</name>
    <dbReference type="NCBI Taxonomy" id="1104152"/>
    <lineage>
        <taxon>Eukaryota</taxon>
        <taxon>Fungi</taxon>
        <taxon>Dikarya</taxon>
        <taxon>Ascomycota</taxon>
        <taxon>Pezizomycotina</taxon>
        <taxon>Leotiomycetes</taxon>
        <taxon>Helotiales</taxon>
        <taxon>Helotiaceae</taxon>
        <taxon>Glarea</taxon>
    </lineage>
</organism>
<keyword evidence="1" id="KW-0812">Transmembrane</keyword>
<reference evidence="2 3" key="1">
    <citation type="journal article" date="2012" name="Eukaryot. Cell">
        <title>Genome sequence of the fungus Glarea lozoyensis: the first genome sequence of a species from the Helotiaceae family.</title>
        <authorList>
            <person name="Youssar L."/>
            <person name="Gruening B.A."/>
            <person name="Erxleben A."/>
            <person name="Guenther S."/>
            <person name="Huettel W."/>
        </authorList>
    </citation>
    <scope>NUCLEOTIDE SEQUENCE [LARGE SCALE GENOMIC DNA]</scope>
    <source>
        <strain evidence="3">ATCC 74030 / MF5533</strain>
    </source>
</reference>
<sequence length="42" mass="4648">MVDNIGQTYKNTFTTRFVVQVKLGAIAIYTMATAYAFRNDGG</sequence>
<keyword evidence="1" id="KW-0472">Membrane</keyword>
<evidence type="ECO:0000256" key="1">
    <source>
        <dbReference type="SAM" id="Phobius"/>
    </source>
</evidence>
<dbReference type="EMBL" id="AGUE01000053">
    <property type="protein sequence ID" value="EHL01427.1"/>
    <property type="molecule type" value="Genomic_DNA"/>
</dbReference>
<accession>H0EIZ4</accession>
<dbReference type="HOGENOM" id="CLU_3260637_0_0_1"/>
<evidence type="ECO:0000313" key="2">
    <source>
        <dbReference type="EMBL" id="EHL01427.1"/>
    </source>
</evidence>
<evidence type="ECO:0000313" key="3">
    <source>
        <dbReference type="Proteomes" id="UP000005446"/>
    </source>
</evidence>
<proteinExistence type="predicted"/>
<comment type="caution">
    <text evidence="2">The sequence shown here is derived from an EMBL/GenBank/DDBJ whole genome shotgun (WGS) entry which is preliminary data.</text>
</comment>
<feature type="transmembrane region" description="Helical" evidence="1">
    <location>
        <begin position="17"/>
        <end position="37"/>
    </location>
</feature>
<dbReference type="InParanoid" id="H0EIZ4"/>
<keyword evidence="1" id="KW-1133">Transmembrane helix</keyword>
<dbReference type="Proteomes" id="UP000005446">
    <property type="component" value="Unassembled WGS sequence"/>
</dbReference>
<protein>
    <submittedName>
        <fullName evidence="2">Uncharacterized protein</fullName>
    </submittedName>
</protein>